<dbReference type="PROSITE" id="PS50011">
    <property type="entry name" value="PROTEIN_KINASE_DOM"/>
    <property type="match status" value="1"/>
</dbReference>
<evidence type="ECO:0000256" key="3">
    <source>
        <dbReference type="SAM" id="MobiDB-lite"/>
    </source>
</evidence>
<feature type="compositionally biased region" description="Low complexity" evidence="3">
    <location>
        <begin position="1"/>
        <end position="38"/>
    </location>
</feature>
<accession>A0A915DMZ2</accession>
<dbReference type="InterPro" id="IPR000719">
    <property type="entry name" value="Prot_kinase_dom"/>
</dbReference>
<keyword evidence="5" id="KW-1185">Reference proteome</keyword>
<evidence type="ECO:0000313" key="5">
    <source>
        <dbReference type="Proteomes" id="UP000887574"/>
    </source>
</evidence>
<evidence type="ECO:0000259" key="4">
    <source>
        <dbReference type="PROSITE" id="PS50011"/>
    </source>
</evidence>
<feature type="region of interest" description="Disordered" evidence="3">
    <location>
        <begin position="58"/>
        <end position="189"/>
    </location>
</feature>
<evidence type="ECO:0000256" key="2">
    <source>
        <dbReference type="ARBA" id="ARBA00022490"/>
    </source>
</evidence>
<dbReference type="Gene3D" id="3.30.200.20">
    <property type="entry name" value="Phosphorylase Kinase, domain 1"/>
    <property type="match status" value="1"/>
</dbReference>
<feature type="compositionally biased region" description="Polar residues" evidence="3">
    <location>
        <begin position="126"/>
        <end position="137"/>
    </location>
</feature>
<dbReference type="AlphaFoldDB" id="A0A915DMZ2"/>
<dbReference type="WBParaSite" id="jg21767">
    <property type="protein sequence ID" value="jg21767"/>
    <property type="gene ID" value="jg21767"/>
</dbReference>
<feature type="compositionally biased region" description="Basic and acidic residues" evidence="3">
    <location>
        <begin position="306"/>
        <end position="317"/>
    </location>
</feature>
<protein>
    <submittedName>
        <fullName evidence="6">Protein kinase domain-containing protein</fullName>
    </submittedName>
</protein>
<feature type="compositionally biased region" description="Basic and acidic residues" evidence="3">
    <location>
        <begin position="69"/>
        <end position="84"/>
    </location>
</feature>
<dbReference type="GO" id="GO:0005737">
    <property type="term" value="C:cytoplasm"/>
    <property type="evidence" value="ECO:0007669"/>
    <property type="project" value="UniProtKB-SubCell"/>
</dbReference>
<feature type="compositionally biased region" description="Polar residues" evidence="3">
    <location>
        <begin position="90"/>
        <end position="112"/>
    </location>
</feature>
<dbReference type="Proteomes" id="UP000887574">
    <property type="component" value="Unplaced"/>
</dbReference>
<name>A0A915DMZ2_9BILA</name>
<feature type="compositionally biased region" description="Acidic residues" evidence="3">
    <location>
        <begin position="295"/>
        <end position="305"/>
    </location>
</feature>
<feature type="domain" description="Protein kinase" evidence="4">
    <location>
        <begin position="319"/>
        <end position="402"/>
    </location>
</feature>
<dbReference type="PANTHER" id="PTHR13902">
    <property type="entry name" value="SERINE/THREONINE-PROTEIN KINASE WNK WITH NO LYSINE -RELATED"/>
    <property type="match status" value="1"/>
</dbReference>
<feature type="compositionally biased region" description="Polar residues" evidence="3">
    <location>
        <begin position="144"/>
        <end position="179"/>
    </location>
</feature>
<sequence>MKGDDQQQQQGSNRRGGTPTNSGSSSNNTVNNNASSAGGASGYKRRLMKKVNEPLVNLAPSCSNTWLSGEEKSRLEAVQRDWRLSRPARTRQQTWSKQYSGATTLDSKSSTGSGDGISSHRAGDSPSYTAHLQQQKSLFDRSRISSSNIQQNESPNYSFSSILSKTPEQSPTSFTKLANSSLSPSSSEVSSTLDTAAGVLDSPQFSLHPSIAETTSSSVKTDSPIPPIPIPEVIQLAVPEVDKAEAHQKTILESLPIQEVVLPPPEPISDGSQKKLEEQKVSIEEAGQLKRQMTNEEDDDYDAEAEEKPIDKSPDGRFLKFDEELGRGSFKTVFRGLDTETGVAVAWCELQDSKLNKAERQRFREEAEMLKGLQHPNIVRFYDYWRGRTLRARENILYSLPS</sequence>
<dbReference type="GO" id="GO:0005524">
    <property type="term" value="F:ATP binding"/>
    <property type="evidence" value="ECO:0007669"/>
    <property type="project" value="InterPro"/>
</dbReference>
<dbReference type="SUPFAM" id="SSF56112">
    <property type="entry name" value="Protein kinase-like (PK-like)"/>
    <property type="match status" value="1"/>
</dbReference>
<proteinExistence type="predicted"/>
<organism evidence="5 6">
    <name type="scientific">Ditylenchus dipsaci</name>
    <dbReference type="NCBI Taxonomy" id="166011"/>
    <lineage>
        <taxon>Eukaryota</taxon>
        <taxon>Metazoa</taxon>
        <taxon>Ecdysozoa</taxon>
        <taxon>Nematoda</taxon>
        <taxon>Chromadorea</taxon>
        <taxon>Rhabditida</taxon>
        <taxon>Tylenchina</taxon>
        <taxon>Tylenchomorpha</taxon>
        <taxon>Sphaerularioidea</taxon>
        <taxon>Anguinidae</taxon>
        <taxon>Anguininae</taxon>
        <taxon>Ditylenchus</taxon>
    </lineage>
</organism>
<dbReference type="InterPro" id="IPR011009">
    <property type="entry name" value="Kinase-like_dom_sf"/>
</dbReference>
<evidence type="ECO:0000313" key="6">
    <source>
        <dbReference type="WBParaSite" id="jg21767"/>
    </source>
</evidence>
<reference evidence="6" key="1">
    <citation type="submission" date="2022-11" db="UniProtKB">
        <authorList>
            <consortium name="WormBaseParasite"/>
        </authorList>
    </citation>
    <scope>IDENTIFICATION</scope>
</reference>
<feature type="compositionally biased region" description="Low complexity" evidence="3">
    <location>
        <begin position="180"/>
        <end position="189"/>
    </location>
</feature>
<dbReference type="GO" id="GO:0004672">
    <property type="term" value="F:protein kinase activity"/>
    <property type="evidence" value="ECO:0007669"/>
    <property type="project" value="InterPro"/>
</dbReference>
<keyword evidence="2" id="KW-0963">Cytoplasm</keyword>
<dbReference type="InterPro" id="IPR050588">
    <property type="entry name" value="WNK_Ser-Thr_kinase"/>
</dbReference>
<comment type="subcellular location">
    <subcellularLocation>
        <location evidence="1">Cytoplasm</location>
    </subcellularLocation>
</comment>
<feature type="region of interest" description="Disordered" evidence="3">
    <location>
        <begin position="284"/>
        <end position="317"/>
    </location>
</feature>
<dbReference type="Pfam" id="PF00069">
    <property type="entry name" value="Pkinase"/>
    <property type="match status" value="1"/>
</dbReference>
<evidence type="ECO:0000256" key="1">
    <source>
        <dbReference type="ARBA" id="ARBA00004496"/>
    </source>
</evidence>
<dbReference type="GO" id="GO:0006884">
    <property type="term" value="P:cell volume homeostasis"/>
    <property type="evidence" value="ECO:0007669"/>
    <property type="project" value="UniProtKB-ARBA"/>
</dbReference>
<dbReference type="FunFam" id="3.30.200.20:FF:001054">
    <property type="entry name" value="Serine/threonine-protein kinase WNK1"/>
    <property type="match status" value="1"/>
</dbReference>
<feature type="region of interest" description="Disordered" evidence="3">
    <location>
        <begin position="1"/>
        <end position="45"/>
    </location>
</feature>